<dbReference type="PANTHER" id="PTHR12925">
    <property type="entry name" value="HIKESHI FAMILY MEMBER"/>
    <property type="match status" value="1"/>
</dbReference>
<organism evidence="4 5">
    <name type="scientific">Ceratocystis fimbriata CBS 114723</name>
    <dbReference type="NCBI Taxonomy" id="1035309"/>
    <lineage>
        <taxon>Eukaryota</taxon>
        <taxon>Fungi</taxon>
        <taxon>Dikarya</taxon>
        <taxon>Ascomycota</taxon>
        <taxon>Pezizomycotina</taxon>
        <taxon>Sordariomycetes</taxon>
        <taxon>Hypocreomycetidae</taxon>
        <taxon>Microascales</taxon>
        <taxon>Ceratocystidaceae</taxon>
        <taxon>Ceratocystis</taxon>
    </lineage>
</organism>
<dbReference type="GO" id="GO:0005634">
    <property type="term" value="C:nucleus"/>
    <property type="evidence" value="ECO:0007669"/>
    <property type="project" value="TreeGrafter"/>
</dbReference>
<name>A0A2C5XIE9_9PEZI</name>
<comment type="caution">
    <text evidence="4">The sequence shown here is derived from an EMBL/GenBank/DDBJ whole genome shotgun (WGS) entry which is preliminary data.</text>
</comment>
<dbReference type="STRING" id="1035309.A0A2C5XIE9"/>
<dbReference type="InterPro" id="IPR048364">
    <property type="entry name" value="Hikeshi-like_C"/>
</dbReference>
<evidence type="ECO:0000313" key="5">
    <source>
        <dbReference type="Proteomes" id="UP000222788"/>
    </source>
</evidence>
<dbReference type="Proteomes" id="UP000222788">
    <property type="component" value="Unassembled WGS sequence"/>
</dbReference>
<reference evidence="4 5" key="2">
    <citation type="journal article" date="2013" name="IMA Fungus">
        <title>IMA Genome-F 1: Ceratocystis fimbriata: Draft nuclear genome sequence for the plant pathogen, Ceratocystis fimbriata.</title>
        <authorList>
            <person name="Wilken P.M."/>
            <person name="Steenkamp E.T."/>
            <person name="Wingfield M.J."/>
            <person name="de Beer Z.W."/>
            <person name="Wingfield B.D."/>
        </authorList>
    </citation>
    <scope>NUCLEOTIDE SEQUENCE [LARGE SCALE GENOMIC DNA]</scope>
    <source>
        <strain evidence="4 5">CBS 114723</strain>
    </source>
</reference>
<dbReference type="GO" id="GO:0061608">
    <property type="term" value="F:nuclear import signal receptor activity"/>
    <property type="evidence" value="ECO:0007669"/>
    <property type="project" value="TreeGrafter"/>
</dbReference>
<dbReference type="OrthoDB" id="10248398at2759"/>
<evidence type="ECO:0000259" key="2">
    <source>
        <dbReference type="Pfam" id="PF05603"/>
    </source>
</evidence>
<dbReference type="InterPro" id="IPR008493">
    <property type="entry name" value="Hikeshi-like_N"/>
</dbReference>
<accession>A0A2C5XIE9</accession>
<dbReference type="Pfam" id="PF05603">
    <property type="entry name" value="Hikeshi-like_N"/>
    <property type="match status" value="1"/>
</dbReference>
<dbReference type="InterPro" id="IPR031318">
    <property type="entry name" value="OPI10"/>
</dbReference>
<dbReference type="GO" id="GO:0005829">
    <property type="term" value="C:cytosol"/>
    <property type="evidence" value="ECO:0007669"/>
    <property type="project" value="TreeGrafter"/>
</dbReference>
<dbReference type="EMBL" id="APWK03000009">
    <property type="protein sequence ID" value="PHH55650.1"/>
    <property type="molecule type" value="Genomic_DNA"/>
</dbReference>
<evidence type="ECO:0000259" key="3">
    <source>
        <dbReference type="Pfam" id="PF21057"/>
    </source>
</evidence>
<protein>
    <submittedName>
        <fullName evidence="4">Uncharacterized protein</fullName>
    </submittedName>
</protein>
<dbReference type="AlphaFoldDB" id="A0A2C5XIE9"/>
<proteinExistence type="inferred from homology"/>
<keyword evidence="5" id="KW-1185">Reference proteome</keyword>
<reference evidence="4 5" key="1">
    <citation type="journal article" date="2013" name="Fungal Biol.">
        <title>Analysis of microsatellite markers in the genome of the plant pathogen Ceratocystis fimbriata.</title>
        <authorList>
            <person name="Simpson M.C."/>
            <person name="Wilken P.M."/>
            <person name="Coetzee M.P."/>
            <person name="Wingfield M.J."/>
            <person name="Wingfield B.D."/>
        </authorList>
    </citation>
    <scope>NUCLEOTIDE SEQUENCE [LARGE SCALE GENOMIC DNA]</scope>
    <source>
        <strain evidence="4 5">CBS 114723</strain>
    </source>
</reference>
<dbReference type="GO" id="GO:0006606">
    <property type="term" value="P:protein import into nucleus"/>
    <property type="evidence" value="ECO:0007669"/>
    <property type="project" value="TreeGrafter"/>
</dbReference>
<comment type="similarity">
    <text evidence="1">Belongs to the OPI10 family.</text>
</comment>
<gene>
    <name evidence="4" type="ORF">CFIMG_008649RA00001</name>
</gene>
<dbReference type="Pfam" id="PF21057">
    <property type="entry name" value="Hikeshi-like_C"/>
    <property type="match status" value="1"/>
</dbReference>
<dbReference type="PANTHER" id="PTHR12925:SF0">
    <property type="entry name" value="PROTEIN HIKESHI"/>
    <property type="match status" value="1"/>
</dbReference>
<feature type="domain" description="Hikeshi-like N-terminal" evidence="2">
    <location>
        <begin position="10"/>
        <end position="89"/>
    </location>
</feature>
<sequence length="188" mass="19552">MSGALFGVIPIGQAIMTAPSSAISETSLLYAVNNCESVVVCLIPGASLPAQTAAAIYVTSASNFTLASATGQTPDFKLSGAVGPGKESVSIDIKSYLSAEGAVIGISIEAADEVAGKMQQMPLVKSKPGRETTISLAQAIISNAFDFMASFSGTPGPDGVEVVPLKAFENWWKKFESRVRSDPSFLER</sequence>
<evidence type="ECO:0000256" key="1">
    <source>
        <dbReference type="ARBA" id="ARBA00006623"/>
    </source>
</evidence>
<evidence type="ECO:0000313" key="4">
    <source>
        <dbReference type="EMBL" id="PHH55650.1"/>
    </source>
</evidence>
<feature type="domain" description="Hikeshi-like C-terminal" evidence="3">
    <location>
        <begin position="132"/>
        <end position="188"/>
    </location>
</feature>